<evidence type="ECO:0008006" key="9">
    <source>
        <dbReference type="Google" id="ProtNLM"/>
    </source>
</evidence>
<dbReference type="InterPro" id="IPR000228">
    <property type="entry name" value="RNA3'_term_phos_cyc"/>
</dbReference>
<evidence type="ECO:0000313" key="7">
    <source>
        <dbReference type="EMBL" id="KAK0178681.1"/>
    </source>
</evidence>
<keyword evidence="4" id="KW-0539">Nucleus</keyword>
<dbReference type="InterPro" id="IPR023797">
    <property type="entry name" value="RNA3'_phos_cyclase_dom"/>
</dbReference>
<name>A0AA39G037_MICHY</name>
<evidence type="ECO:0000256" key="4">
    <source>
        <dbReference type="ARBA" id="ARBA00023242"/>
    </source>
</evidence>
<dbReference type="GO" id="GO:0005730">
    <property type="term" value="C:nucleolus"/>
    <property type="evidence" value="ECO:0007669"/>
    <property type="project" value="UniProtKB-SubCell"/>
</dbReference>
<reference evidence="7" key="1">
    <citation type="journal article" date="2023" name="bioRxiv">
        <title>Scaffold-level genome assemblies of two parasitoid biocontrol wasps reveal the parthenogenesis mechanism and an associated novel virus.</title>
        <authorList>
            <person name="Inwood S."/>
            <person name="Skelly J."/>
            <person name="Guhlin J."/>
            <person name="Harrop T."/>
            <person name="Goldson S."/>
            <person name="Dearden P."/>
        </authorList>
    </citation>
    <scope>NUCLEOTIDE SEQUENCE</scope>
    <source>
        <strain evidence="7">Lincoln</strain>
        <tissue evidence="7">Whole body</tissue>
    </source>
</reference>
<dbReference type="Proteomes" id="UP001168972">
    <property type="component" value="Unassembled WGS sequence"/>
</dbReference>
<organism evidence="7 8">
    <name type="scientific">Microctonus hyperodae</name>
    <name type="common">Parasitoid wasp</name>
    <dbReference type="NCBI Taxonomy" id="165561"/>
    <lineage>
        <taxon>Eukaryota</taxon>
        <taxon>Metazoa</taxon>
        <taxon>Ecdysozoa</taxon>
        <taxon>Arthropoda</taxon>
        <taxon>Hexapoda</taxon>
        <taxon>Insecta</taxon>
        <taxon>Pterygota</taxon>
        <taxon>Neoptera</taxon>
        <taxon>Endopterygota</taxon>
        <taxon>Hymenoptera</taxon>
        <taxon>Apocrita</taxon>
        <taxon>Ichneumonoidea</taxon>
        <taxon>Braconidae</taxon>
        <taxon>Euphorinae</taxon>
        <taxon>Microctonus</taxon>
    </lineage>
</organism>
<dbReference type="NCBIfam" id="TIGR03400">
    <property type="entry name" value="18S_RNA_Rcl1p"/>
    <property type="match status" value="1"/>
</dbReference>
<comment type="similarity">
    <text evidence="2">Belongs to the RNA 3'-terminal cyclase family. Type 2 subfamily.</text>
</comment>
<evidence type="ECO:0000259" key="6">
    <source>
        <dbReference type="Pfam" id="PF05189"/>
    </source>
</evidence>
<dbReference type="Gene3D" id="3.65.10.20">
    <property type="entry name" value="RNA 3'-terminal phosphate cyclase domain"/>
    <property type="match status" value="1"/>
</dbReference>
<dbReference type="GO" id="GO:0004521">
    <property type="term" value="F:RNA endonuclease activity"/>
    <property type="evidence" value="ECO:0007669"/>
    <property type="project" value="TreeGrafter"/>
</dbReference>
<protein>
    <recommendedName>
        <fullName evidence="9">RNA 3'-terminal phosphate cyclase-like protein</fullName>
    </recommendedName>
</protein>
<evidence type="ECO:0000256" key="3">
    <source>
        <dbReference type="ARBA" id="ARBA00022517"/>
    </source>
</evidence>
<gene>
    <name evidence="7" type="ORF">PV327_007550</name>
</gene>
<dbReference type="Gene3D" id="3.30.360.20">
    <property type="entry name" value="RNA 3'-terminal phosphate cyclase, insert domain"/>
    <property type="match status" value="1"/>
</dbReference>
<dbReference type="CDD" id="cd00875">
    <property type="entry name" value="RNA_Cyclase_Class_I"/>
    <property type="match status" value="1"/>
</dbReference>
<dbReference type="InterPro" id="IPR020719">
    <property type="entry name" value="RNA3'_term_phos_cycl-like_CS"/>
</dbReference>
<keyword evidence="3" id="KW-0690">Ribosome biogenesis</keyword>
<dbReference type="PROSITE" id="PS01287">
    <property type="entry name" value="RTC"/>
    <property type="match status" value="1"/>
</dbReference>
<dbReference type="PANTHER" id="PTHR11096:SF1">
    <property type="entry name" value="RNA 3'-TERMINAL PHOSPHATE CYCLASE-LIKE PROTEIN"/>
    <property type="match status" value="1"/>
</dbReference>
<evidence type="ECO:0000256" key="1">
    <source>
        <dbReference type="ARBA" id="ARBA00004604"/>
    </source>
</evidence>
<dbReference type="InterPro" id="IPR036553">
    <property type="entry name" value="RPTC_insert"/>
</dbReference>
<dbReference type="GO" id="GO:0000479">
    <property type="term" value="P:endonucleolytic cleavage of tricistronic rRNA transcript (SSU-rRNA, 5.8S rRNA, LSU-rRNA)"/>
    <property type="evidence" value="ECO:0007669"/>
    <property type="project" value="TreeGrafter"/>
</dbReference>
<comment type="caution">
    <text evidence="7">The sequence shown here is derived from an EMBL/GenBank/DDBJ whole genome shotgun (WGS) entry which is preliminary data.</text>
</comment>
<evidence type="ECO:0000256" key="2">
    <source>
        <dbReference type="ARBA" id="ARBA00007089"/>
    </source>
</evidence>
<evidence type="ECO:0000259" key="5">
    <source>
        <dbReference type="Pfam" id="PF01137"/>
    </source>
</evidence>
<dbReference type="SUPFAM" id="SSF55205">
    <property type="entry name" value="EPT/RTPC-like"/>
    <property type="match status" value="1"/>
</dbReference>
<dbReference type="Pfam" id="PF05189">
    <property type="entry name" value="RTC_insert"/>
    <property type="match status" value="1"/>
</dbReference>
<dbReference type="Pfam" id="PF01137">
    <property type="entry name" value="RTC"/>
    <property type="match status" value="1"/>
</dbReference>
<evidence type="ECO:0000313" key="8">
    <source>
        <dbReference type="Proteomes" id="UP001168972"/>
    </source>
</evidence>
<dbReference type="PIRSF" id="PIRSF005378">
    <property type="entry name" value="RNA3'_term_phos_cycl_euk"/>
    <property type="match status" value="1"/>
</dbReference>
<proteinExistence type="inferred from homology"/>
<accession>A0AA39G037</accession>
<sequence>MPSERKNVLTYEGCNYLKYRLLLSTLSGKPVKIVDIRINHDDPGLREYEVSLIRLLDRMTNGSIINIGETGTSLYFSPGLLVGGDLEHDCNVQRGIGYYLEAIMALAPFCKKPVDIKLRGITNNTLDPSVDRIKSSGLPVLKKFVVGDCDVELNIRKRGAAPGGGGEIHFKCPINRNLKTVQFQNVGMIKRIRGLACSIRVSPAIANRIVESAKGVLLKFIPDIYIHTDHCRAGTGGKSPGFGISITAETTNDVFLSGEAFSPLMTTGSLPCVPEDLGKEAAMKLLDEIYRNGCVDSPFQRMAALFMALGKKDVSKILVGPLTQATIQFLRDLKDFFGVVFKLEQAKDEEDEDVTLDQVLMTCVGIGYSNLSRRML</sequence>
<feature type="domain" description="RNA 3'-terminal phosphate cyclase" evidence="5">
    <location>
        <begin position="10"/>
        <end position="342"/>
    </location>
</feature>
<dbReference type="PANTHER" id="PTHR11096">
    <property type="entry name" value="RNA 3' TERMINAL PHOSPHATE CYCLASE"/>
    <property type="match status" value="1"/>
</dbReference>
<dbReference type="InterPro" id="IPR016443">
    <property type="entry name" value="RNA3'_term_phos_cyc_type_2"/>
</dbReference>
<dbReference type="AlphaFoldDB" id="A0AA39G037"/>
<reference evidence="7" key="2">
    <citation type="submission" date="2023-03" db="EMBL/GenBank/DDBJ databases">
        <authorList>
            <person name="Inwood S.N."/>
            <person name="Skelly J.G."/>
            <person name="Guhlin J."/>
            <person name="Harrop T.W.R."/>
            <person name="Goldson S.G."/>
            <person name="Dearden P.K."/>
        </authorList>
    </citation>
    <scope>NUCLEOTIDE SEQUENCE</scope>
    <source>
        <strain evidence="7">Lincoln</strain>
        <tissue evidence="7">Whole body</tissue>
    </source>
</reference>
<comment type="subcellular location">
    <subcellularLocation>
        <location evidence="1">Nucleus</location>
        <location evidence="1">Nucleolus</location>
    </subcellularLocation>
</comment>
<feature type="domain" description="RNA 3'-terminal phosphate cyclase insert" evidence="6">
    <location>
        <begin position="185"/>
        <end position="289"/>
    </location>
</feature>
<dbReference type="InterPro" id="IPR013791">
    <property type="entry name" value="RNA3'-term_phos_cycl_insert"/>
</dbReference>
<dbReference type="InterPro" id="IPR013792">
    <property type="entry name" value="RNA3'P_cycl/enolpyr_Trfase_a/b"/>
</dbReference>
<keyword evidence="8" id="KW-1185">Reference proteome</keyword>
<dbReference type="EMBL" id="JAQQBR010000004">
    <property type="protein sequence ID" value="KAK0178681.1"/>
    <property type="molecule type" value="Genomic_DNA"/>
</dbReference>
<dbReference type="InterPro" id="IPR037136">
    <property type="entry name" value="RNA3'_phos_cyclase_dom_sf"/>
</dbReference>